<proteinExistence type="inferred from homology"/>
<evidence type="ECO:0000313" key="7">
    <source>
        <dbReference type="EMBL" id="RZF62965.1"/>
    </source>
</evidence>
<reference evidence="7 8" key="1">
    <citation type="submission" date="2019-02" db="EMBL/GenBank/DDBJ databases">
        <authorList>
            <person name="Li Y."/>
        </authorList>
    </citation>
    <scope>NUCLEOTIDE SEQUENCE [LARGE SCALE GENOMIC DNA]</scope>
    <source>
        <strain evidence="7 8">3-7</strain>
    </source>
</reference>
<dbReference type="RefSeq" id="WP_130159570.1">
    <property type="nucleotide sequence ID" value="NZ_SGIS01000034.1"/>
</dbReference>
<sequence>MKIVFRADAWHDYVGWSREDPKVLERINTLLGECLRDPFRGTGKPEPLRKNLSGWWSRRINSEHRLVYRVTGSGDTQALEVLSCRYHY</sequence>
<evidence type="ECO:0000256" key="4">
    <source>
        <dbReference type="ARBA" id="ARBA00022759"/>
    </source>
</evidence>
<dbReference type="GO" id="GO:0045892">
    <property type="term" value="P:negative regulation of DNA-templated transcription"/>
    <property type="evidence" value="ECO:0007669"/>
    <property type="project" value="TreeGrafter"/>
</dbReference>
<gene>
    <name evidence="7" type="ORF">EWE75_18405</name>
</gene>
<evidence type="ECO:0000256" key="6">
    <source>
        <dbReference type="ARBA" id="ARBA00030388"/>
    </source>
</evidence>
<dbReference type="EMBL" id="SGIS01000034">
    <property type="protein sequence ID" value="RZF62965.1"/>
    <property type="molecule type" value="Genomic_DNA"/>
</dbReference>
<dbReference type="Gene3D" id="3.30.2310.20">
    <property type="entry name" value="RelE-like"/>
    <property type="match status" value="1"/>
</dbReference>
<keyword evidence="8" id="KW-1185">Reference proteome</keyword>
<evidence type="ECO:0000313" key="8">
    <source>
        <dbReference type="Proteomes" id="UP000292085"/>
    </source>
</evidence>
<dbReference type="NCBIfam" id="TIGR02116">
    <property type="entry name" value="toxin_Txe_YoeB"/>
    <property type="match status" value="1"/>
</dbReference>
<accession>A0A4Q6XT16</accession>
<keyword evidence="3" id="KW-0540">Nuclease</keyword>
<dbReference type="AlphaFoldDB" id="A0A4Q6XT16"/>
<dbReference type="Proteomes" id="UP000292085">
    <property type="component" value="Unassembled WGS sequence"/>
</dbReference>
<dbReference type="InterPro" id="IPR009614">
    <property type="entry name" value="YoeB_toxin"/>
</dbReference>
<dbReference type="GO" id="GO:0016787">
    <property type="term" value="F:hydrolase activity"/>
    <property type="evidence" value="ECO:0007669"/>
    <property type="project" value="UniProtKB-KW"/>
</dbReference>
<keyword evidence="4" id="KW-0255">Endonuclease</keyword>
<protein>
    <recommendedName>
        <fullName evidence="6">Putative mRNA interferase YoeB</fullName>
    </recommendedName>
</protein>
<name>A0A4Q6XT16_9SPHN</name>
<dbReference type="OrthoDB" id="9801102at2"/>
<organism evidence="7 8">
    <name type="scientific">Sphingomonas populi</name>
    <dbReference type="NCBI Taxonomy" id="2484750"/>
    <lineage>
        <taxon>Bacteria</taxon>
        <taxon>Pseudomonadati</taxon>
        <taxon>Pseudomonadota</taxon>
        <taxon>Alphaproteobacteria</taxon>
        <taxon>Sphingomonadales</taxon>
        <taxon>Sphingomonadaceae</taxon>
        <taxon>Sphingomonas</taxon>
    </lineage>
</organism>
<keyword evidence="2" id="KW-1277">Toxin-antitoxin system</keyword>
<dbReference type="Pfam" id="PF06769">
    <property type="entry name" value="YoeB_toxin"/>
    <property type="match status" value="1"/>
</dbReference>
<dbReference type="GO" id="GO:0006401">
    <property type="term" value="P:RNA catabolic process"/>
    <property type="evidence" value="ECO:0007669"/>
    <property type="project" value="InterPro"/>
</dbReference>
<evidence type="ECO:0000256" key="3">
    <source>
        <dbReference type="ARBA" id="ARBA00022722"/>
    </source>
</evidence>
<evidence type="ECO:0000256" key="5">
    <source>
        <dbReference type="ARBA" id="ARBA00022801"/>
    </source>
</evidence>
<dbReference type="SUPFAM" id="SSF143011">
    <property type="entry name" value="RelE-like"/>
    <property type="match status" value="1"/>
</dbReference>
<evidence type="ECO:0000256" key="1">
    <source>
        <dbReference type="ARBA" id="ARBA00008172"/>
    </source>
</evidence>
<keyword evidence="5" id="KW-0378">Hydrolase</keyword>
<comment type="caution">
    <text evidence="7">The sequence shown here is derived from an EMBL/GenBank/DDBJ whole genome shotgun (WGS) entry which is preliminary data.</text>
</comment>
<evidence type="ECO:0000256" key="2">
    <source>
        <dbReference type="ARBA" id="ARBA00022649"/>
    </source>
</evidence>
<dbReference type="GO" id="GO:0004519">
    <property type="term" value="F:endonuclease activity"/>
    <property type="evidence" value="ECO:0007669"/>
    <property type="project" value="UniProtKB-KW"/>
</dbReference>
<dbReference type="PANTHER" id="PTHR38039">
    <property type="entry name" value="TOXIN YOEB"/>
    <property type="match status" value="1"/>
</dbReference>
<comment type="similarity">
    <text evidence="1">Belongs to the YoeB family.</text>
</comment>
<dbReference type="InterPro" id="IPR035093">
    <property type="entry name" value="RelE/ParE_toxin_dom_sf"/>
</dbReference>
<dbReference type="PANTHER" id="PTHR38039:SF1">
    <property type="entry name" value="TOXIN YOEB"/>
    <property type="match status" value="1"/>
</dbReference>